<accession>A0ABC8S0D3</accession>
<dbReference type="Gene3D" id="2.30.42.10">
    <property type="match status" value="2"/>
</dbReference>
<gene>
    <name evidence="4" type="ORF">ILEXP_LOCUS18792</name>
</gene>
<comment type="caution">
    <text evidence="4">The sequence shown here is derived from an EMBL/GenBank/DDBJ whole genome shotgun (WGS) entry which is preliminary data.</text>
</comment>
<dbReference type="InterPro" id="IPR009003">
    <property type="entry name" value="Peptidase_S1_PA"/>
</dbReference>
<dbReference type="Pfam" id="PF00595">
    <property type="entry name" value="PDZ"/>
    <property type="match status" value="1"/>
</dbReference>
<feature type="compositionally biased region" description="Basic and acidic residues" evidence="1">
    <location>
        <begin position="735"/>
        <end position="749"/>
    </location>
</feature>
<sequence length="1636" mass="180091">MWVGLILSGQAQVQVSILAGTLARLDRDAPHYRNYCVMCRDGYNDFNTFYIQAASGTKGGSSGSPVIDWQGRAVALNAGFKSSCSSAFFLPLERVVRALKFLQKGRDSVTNRWEAVTIPRGTLQVVRALKFLQKGRDSVTNRWEAVTIPRGTLQVTFSHKGFDETRRLGLQIETEQTVRHASPPGETGMLVVDSVVPGGPAHKHLEPGDVLVRMNGEFKKNKIRGSTKDVILTVGKSCLNSHCPRFGALEFWFITSLFAALGCWVPVRYSLFFAVLPSLFKQISDQFAILCYVSAPVGGCFFAGVTQFKKNKIRGSTKDVILTVGKSCLNSHCPRFGALEFWFITSLFAALGCWVPVRYSLFFAVLPSLFKQISDQFAILCCVSAPHCSSVAACDENGWLGGSSEWKISECDPSENILQWNESKLVSGFGSRAKMSNCITSSSEWKISECYPSENILQWNESKLVSGFCSRAKMSNCITSNVQNLHSITPDYFLEVSGAVIQPLSYQQVQNLHSITPDYFLEVSGAVIQPLSYQQPILAMGVFMMYVFDSLSIGSLQNGCGSEGFTRARNFRFHSGLVYVTEPGYMLFRAGVPRHAIIKKFAGEEICCLEDLILVLSKLSRGARIPLEFVRYTDRHRRKSVLVTVDGHEWYAPPQIYTRDDGSGLWTAKPALPPDCPLLSSATKHVGQGLANHILSSDASEASPMEHVHHTISQESSDGVTSIETSDEYVAEGQASRDESDFGTKKLQEEENSSADGLVIADGSLDEPTEVGLEDSKTLEDAVLRDYQGAAAAAANASVAERVIEPTLVMLEWLTAVEECRCWGEEAMENATERVHVPSPCKLDGVHLQHFFGTGVIVYHSQTLGLVVVDKNTVPIAVSDVMLSFAAFPIEIPGEVVFLHPVHNFAFVAYDPSALGAVGASVVRAAELLPDGEDEQIIPVNFYRVHVPSPCKLDGVHLQHFFGTGVIIYHSQTLGLVVVDKNTVPIAVSDVMLSFAAFPIEIPGEVVFLHPVHNFAFVAYDPSALGAVGASVVRAAELLPEPALRRGDSVYLVGLSRSLQTMSRKSIVTNPYAALDIVSAACPQYRPTNMEVIKLDTDFGSTFSGVLTDEHGRVQAIWGIFSTKLKGGHNSNVDHQFVRGVPIYTISQVLCKMISGANGPPLLINGIKRPMPLVRILEVELKPTLLSKAWSFGLSDKPALRRGDSVYLVGLSRSLQTMSRKSIVTNPYAALDIVSAACPQYRPTNMEVIKLDTDFGSTFSGVLTDEHGRVQAIWGIFSTKLKYGHNSNVDHQFVRGIPIYTISQVLCKMISGANGPPLLINGIKRPMPLVRILEVELKPTLLSKARSFGLSDSWIQVHFRPSTNSLFLLMPVIHLHSKFEIEELQPSSTKSMGSLNKALAEGILVHLCHGVFLFVCVALVKKDPIRRQVLRITGCLAGSKAENLLEQGDMVLAINKEPITCYRDIEDACQSLDLCDDSDGRLNMTIFRQCCEIELLVGTDVRDGNGTTRMINWCGSIVQDPHPAVRALGFLPNEGHGVYVTRWCHGSPVHRYGLYAQQWIVEVNGKPTPDLDAFVSVTKALQHQEFVRVKTVHLNGKPQVSTLKQDLHYWPTWELRFDPETAMWRRKTIKALNCSI</sequence>
<evidence type="ECO:0000313" key="4">
    <source>
        <dbReference type="EMBL" id="CAK9150634.1"/>
    </source>
</evidence>
<evidence type="ECO:0000259" key="3">
    <source>
        <dbReference type="PROSITE" id="PS50106"/>
    </source>
</evidence>
<evidence type="ECO:0000256" key="1">
    <source>
        <dbReference type="SAM" id="MobiDB-lite"/>
    </source>
</evidence>
<dbReference type="InterPro" id="IPR025926">
    <property type="entry name" value="PDZ-like_dom"/>
</dbReference>
<feature type="domain" description="PDZ" evidence="3">
    <location>
        <begin position="152"/>
        <end position="229"/>
    </location>
</feature>
<dbReference type="Proteomes" id="UP001642360">
    <property type="component" value="Unassembled WGS sequence"/>
</dbReference>
<reference evidence="4 5" key="1">
    <citation type="submission" date="2024-02" db="EMBL/GenBank/DDBJ databases">
        <authorList>
            <person name="Vignale AGUSTIN F."/>
            <person name="Sosa J E."/>
            <person name="Modenutti C."/>
        </authorList>
    </citation>
    <scope>NUCLEOTIDE SEQUENCE [LARGE SCALE GENOMIC DNA]</scope>
</reference>
<organism evidence="4 5">
    <name type="scientific">Ilex paraguariensis</name>
    <name type="common">yerba mate</name>
    <dbReference type="NCBI Taxonomy" id="185542"/>
    <lineage>
        <taxon>Eukaryota</taxon>
        <taxon>Viridiplantae</taxon>
        <taxon>Streptophyta</taxon>
        <taxon>Embryophyta</taxon>
        <taxon>Tracheophyta</taxon>
        <taxon>Spermatophyta</taxon>
        <taxon>Magnoliopsida</taxon>
        <taxon>eudicotyledons</taxon>
        <taxon>Gunneridae</taxon>
        <taxon>Pentapetalae</taxon>
        <taxon>asterids</taxon>
        <taxon>campanulids</taxon>
        <taxon>Aquifoliales</taxon>
        <taxon>Aquifoliaceae</taxon>
        <taxon>Ilex</taxon>
    </lineage>
</organism>
<feature type="transmembrane region" description="Helical" evidence="2">
    <location>
        <begin position="287"/>
        <end position="308"/>
    </location>
</feature>
<dbReference type="SMART" id="SM00228">
    <property type="entry name" value="PDZ"/>
    <property type="match status" value="3"/>
</dbReference>
<keyword evidence="5" id="KW-1185">Reference proteome</keyword>
<evidence type="ECO:0000256" key="2">
    <source>
        <dbReference type="SAM" id="Phobius"/>
    </source>
</evidence>
<dbReference type="PANTHER" id="PTHR46366:SF1">
    <property type="entry name" value="PDZ DOMAIN-CONTAINING PROTEIN C1685.05"/>
    <property type="match status" value="1"/>
</dbReference>
<dbReference type="InterPro" id="IPR001478">
    <property type="entry name" value="PDZ"/>
</dbReference>
<proteinExistence type="predicted"/>
<feature type="transmembrane region" description="Helical" evidence="2">
    <location>
        <begin position="341"/>
        <end position="366"/>
    </location>
</feature>
<feature type="region of interest" description="Disordered" evidence="1">
    <location>
        <begin position="728"/>
        <end position="770"/>
    </location>
</feature>
<dbReference type="PROSITE" id="PS50106">
    <property type="entry name" value="PDZ"/>
    <property type="match status" value="1"/>
</dbReference>
<keyword evidence="2" id="KW-0472">Membrane</keyword>
<dbReference type="InterPro" id="IPR036034">
    <property type="entry name" value="PDZ_sf"/>
</dbReference>
<evidence type="ECO:0000313" key="5">
    <source>
        <dbReference type="Proteomes" id="UP001642360"/>
    </source>
</evidence>
<protein>
    <recommendedName>
        <fullName evidence="3">PDZ domain-containing protein</fullName>
    </recommendedName>
</protein>
<dbReference type="SUPFAM" id="SSF50156">
    <property type="entry name" value="PDZ domain-like"/>
    <property type="match status" value="3"/>
</dbReference>
<keyword evidence="2" id="KW-1133">Transmembrane helix</keyword>
<dbReference type="PANTHER" id="PTHR46366">
    <property type="entry name" value="PRO-APOPTOTIC SERINE PROTEASE NMA111"/>
    <property type="match status" value="1"/>
</dbReference>
<dbReference type="Pfam" id="PF12812">
    <property type="entry name" value="PDZ_1"/>
    <property type="match status" value="1"/>
</dbReference>
<dbReference type="EMBL" id="CAUOFW020002058">
    <property type="protein sequence ID" value="CAK9150634.1"/>
    <property type="molecule type" value="Genomic_DNA"/>
</dbReference>
<name>A0ABC8S0D3_9AQUA</name>
<feature type="transmembrane region" description="Helical" evidence="2">
    <location>
        <begin position="246"/>
        <end position="267"/>
    </location>
</feature>
<keyword evidence="2" id="KW-0812">Transmembrane</keyword>
<dbReference type="SUPFAM" id="SSF50494">
    <property type="entry name" value="Trypsin-like serine proteases"/>
    <property type="match status" value="2"/>
</dbReference>